<dbReference type="SUPFAM" id="SSF52172">
    <property type="entry name" value="CheY-like"/>
    <property type="match status" value="1"/>
</dbReference>
<dbReference type="InterPro" id="IPR039420">
    <property type="entry name" value="WalR-like"/>
</dbReference>
<dbReference type="SUPFAM" id="SSF46894">
    <property type="entry name" value="C-terminal effector domain of the bipartite response regulators"/>
    <property type="match status" value="1"/>
</dbReference>
<dbReference type="InterPro" id="IPR011006">
    <property type="entry name" value="CheY-like_superfamily"/>
</dbReference>
<keyword evidence="1" id="KW-0597">Phosphoprotein</keyword>
<dbReference type="PROSITE" id="PS50043">
    <property type="entry name" value="HTH_LUXR_2"/>
    <property type="match status" value="1"/>
</dbReference>
<dbReference type="Pfam" id="PF00196">
    <property type="entry name" value="GerE"/>
    <property type="match status" value="1"/>
</dbReference>
<dbReference type="EMBL" id="SIJB01000065">
    <property type="protein sequence ID" value="NBI31198.1"/>
    <property type="molecule type" value="Genomic_DNA"/>
</dbReference>
<evidence type="ECO:0000256" key="2">
    <source>
        <dbReference type="ARBA" id="ARBA00023015"/>
    </source>
</evidence>
<dbReference type="InterPro" id="IPR001789">
    <property type="entry name" value="Sig_transdc_resp-reg_receiver"/>
</dbReference>
<dbReference type="Gene3D" id="3.40.50.2300">
    <property type="match status" value="1"/>
</dbReference>
<name>A0A6N9Q8K0_9BACL</name>
<dbReference type="SMART" id="SM00421">
    <property type="entry name" value="HTH_LUXR"/>
    <property type="match status" value="1"/>
</dbReference>
<dbReference type="Pfam" id="PF00072">
    <property type="entry name" value="Response_reg"/>
    <property type="match status" value="1"/>
</dbReference>
<dbReference type="AlphaFoldDB" id="A0A6N9Q8K0"/>
<comment type="caution">
    <text evidence="8">The sequence shown here is derived from an EMBL/GenBank/DDBJ whole genome shotgun (WGS) entry which is preliminary data.</text>
</comment>
<organism evidence="8 9">
    <name type="scientific">Chengkuizengella marina</name>
    <dbReference type="NCBI Taxonomy" id="2507566"/>
    <lineage>
        <taxon>Bacteria</taxon>
        <taxon>Bacillati</taxon>
        <taxon>Bacillota</taxon>
        <taxon>Bacilli</taxon>
        <taxon>Bacillales</taxon>
        <taxon>Paenibacillaceae</taxon>
        <taxon>Chengkuizengella</taxon>
    </lineage>
</organism>
<comment type="caution">
    <text evidence="5">Lacks conserved residue(s) required for the propagation of feature annotation.</text>
</comment>
<dbReference type="InterPro" id="IPR058245">
    <property type="entry name" value="NreC/VraR/RcsB-like_REC"/>
</dbReference>
<dbReference type="PROSITE" id="PS50110">
    <property type="entry name" value="RESPONSE_REGULATORY"/>
    <property type="match status" value="1"/>
</dbReference>
<dbReference type="PANTHER" id="PTHR43214:SF40">
    <property type="entry name" value="TRANSCRIPTIONAL REGULATORY PROTEIN LNRK"/>
    <property type="match status" value="1"/>
</dbReference>
<dbReference type="GO" id="GO:0000160">
    <property type="term" value="P:phosphorelay signal transduction system"/>
    <property type="evidence" value="ECO:0007669"/>
    <property type="project" value="InterPro"/>
</dbReference>
<feature type="domain" description="Response regulatory" evidence="7">
    <location>
        <begin position="5"/>
        <end position="121"/>
    </location>
</feature>
<dbReference type="PANTHER" id="PTHR43214">
    <property type="entry name" value="TWO-COMPONENT RESPONSE REGULATOR"/>
    <property type="match status" value="1"/>
</dbReference>
<protein>
    <submittedName>
        <fullName evidence="8">Response regulator transcription factor</fullName>
    </submittedName>
</protein>
<feature type="domain" description="HTH luxR-type" evidence="6">
    <location>
        <begin position="150"/>
        <end position="215"/>
    </location>
</feature>
<evidence type="ECO:0000256" key="3">
    <source>
        <dbReference type="ARBA" id="ARBA00023125"/>
    </source>
</evidence>
<evidence type="ECO:0000256" key="5">
    <source>
        <dbReference type="PROSITE-ProRule" id="PRU00169"/>
    </source>
</evidence>
<dbReference type="OrthoDB" id="9780153at2"/>
<dbReference type="GO" id="GO:0003677">
    <property type="term" value="F:DNA binding"/>
    <property type="evidence" value="ECO:0007669"/>
    <property type="project" value="UniProtKB-KW"/>
</dbReference>
<evidence type="ECO:0000313" key="9">
    <source>
        <dbReference type="Proteomes" id="UP000448943"/>
    </source>
</evidence>
<dbReference type="CDD" id="cd06170">
    <property type="entry name" value="LuxR_C_like"/>
    <property type="match status" value="1"/>
</dbReference>
<keyword evidence="9" id="KW-1185">Reference proteome</keyword>
<gene>
    <name evidence="8" type="ORF">ERL59_19890</name>
</gene>
<reference evidence="8 9" key="1">
    <citation type="submission" date="2019-01" db="EMBL/GenBank/DDBJ databases">
        <title>Chengkuizengella sp. nov., isolated from deep-sea sediment of East Pacific Ocean.</title>
        <authorList>
            <person name="Yang J."/>
            <person name="Lai Q."/>
            <person name="Shao Z."/>
        </authorList>
    </citation>
    <scope>NUCLEOTIDE SEQUENCE [LARGE SCALE GENOMIC DNA]</scope>
    <source>
        <strain evidence="8 9">YPA3-1-1</strain>
    </source>
</reference>
<keyword evidence="4" id="KW-0804">Transcription</keyword>
<keyword evidence="3" id="KW-0238">DNA-binding</keyword>
<dbReference type="Proteomes" id="UP000448943">
    <property type="component" value="Unassembled WGS sequence"/>
</dbReference>
<evidence type="ECO:0000256" key="1">
    <source>
        <dbReference type="ARBA" id="ARBA00022553"/>
    </source>
</evidence>
<accession>A0A6N9Q8K0</accession>
<dbReference type="GO" id="GO:0006355">
    <property type="term" value="P:regulation of DNA-templated transcription"/>
    <property type="evidence" value="ECO:0007669"/>
    <property type="project" value="InterPro"/>
</dbReference>
<proteinExistence type="predicted"/>
<evidence type="ECO:0000313" key="8">
    <source>
        <dbReference type="EMBL" id="NBI31198.1"/>
    </source>
</evidence>
<dbReference type="CDD" id="cd17535">
    <property type="entry name" value="REC_NarL-like"/>
    <property type="match status" value="1"/>
</dbReference>
<dbReference type="SMART" id="SM00448">
    <property type="entry name" value="REC"/>
    <property type="match status" value="1"/>
</dbReference>
<keyword evidence="2" id="KW-0805">Transcription regulation</keyword>
<evidence type="ECO:0000259" key="6">
    <source>
        <dbReference type="PROSITE" id="PS50043"/>
    </source>
</evidence>
<dbReference type="RefSeq" id="WP_160648020.1">
    <property type="nucleotide sequence ID" value="NZ_SIJB01000065.1"/>
</dbReference>
<dbReference type="InterPro" id="IPR016032">
    <property type="entry name" value="Sig_transdc_resp-reg_C-effctor"/>
</dbReference>
<evidence type="ECO:0000256" key="4">
    <source>
        <dbReference type="ARBA" id="ARBA00023163"/>
    </source>
</evidence>
<dbReference type="InterPro" id="IPR000792">
    <property type="entry name" value="Tscrpt_reg_LuxR_C"/>
</dbReference>
<dbReference type="PRINTS" id="PR00038">
    <property type="entry name" value="HTHLUXR"/>
</dbReference>
<sequence>MIRVMITASENQKIIIEGIKHILEKDQEIEVIALASSKDEMMNLCEHYHPDVVLMNDITSDFDVMEAIQNIKTKFESTQVIILTENTNNSNIINAFIHGANGYMLKETNSDELIMAIKSAAMGLSVMYKKSTIQLMHQLQDIKSDHNSSTELMDVNLTDREISIIKHIISGMENKEIAKNLYVSEGTVKNAISKILKKLDLCNRIQLVVFVMKNDLLNHKNLTRG</sequence>
<evidence type="ECO:0000259" key="7">
    <source>
        <dbReference type="PROSITE" id="PS50110"/>
    </source>
</evidence>